<dbReference type="PANTHER" id="PTHR30614">
    <property type="entry name" value="MEMBRANE COMPONENT OF AMINO ACID ABC TRANSPORTER"/>
    <property type="match status" value="1"/>
</dbReference>
<evidence type="ECO:0000256" key="9">
    <source>
        <dbReference type="ARBA" id="ARBA00023136"/>
    </source>
</evidence>
<dbReference type="AlphaFoldDB" id="A0A4R6M2N5"/>
<accession>A0A4R6M2N5</accession>
<evidence type="ECO:0000256" key="7">
    <source>
        <dbReference type="ARBA" id="ARBA00022970"/>
    </source>
</evidence>
<keyword evidence="6 10" id="KW-0812">Transmembrane</keyword>
<dbReference type="InterPro" id="IPR000515">
    <property type="entry name" value="MetI-like"/>
</dbReference>
<evidence type="ECO:0000256" key="10">
    <source>
        <dbReference type="RuleBase" id="RU363032"/>
    </source>
</evidence>
<dbReference type="Proteomes" id="UP000294656">
    <property type="component" value="Unassembled WGS sequence"/>
</dbReference>
<keyword evidence="5" id="KW-1003">Cell membrane</keyword>
<dbReference type="Pfam" id="PF00528">
    <property type="entry name" value="BPD_transp_1"/>
    <property type="match status" value="1"/>
</dbReference>
<dbReference type="CDD" id="cd06261">
    <property type="entry name" value="TM_PBP2"/>
    <property type="match status" value="1"/>
</dbReference>
<sequence length="284" mass="31926">MPTATSSFRTAPFSMQSVKQTLDKTPWWLVAALTLFLLLAWHIVADESYRKIANTLGEGLLTTIGVTFAAFSIASFAGLLIALAGFSRHRVLREVSRFYIEIIRGIPVLVLLFYIAFVGAPEIIKLYNGLLQYPIEQGWVDKARTRDFTLLWRAIFALSISYSAFIAEVFRAGIQEVGKGQIEAAQALGLSSWQRFRLIIMPQAIRKILPPLGNDFVAMIKDSALVSVLGVQDITQLGKVYSSSTFQFFETYNVVAFMYLVLTLGLSLLISAFEHYLRRHDRQK</sequence>
<evidence type="ECO:0000256" key="1">
    <source>
        <dbReference type="ARBA" id="ARBA00003159"/>
    </source>
</evidence>
<dbReference type="InterPro" id="IPR043429">
    <property type="entry name" value="ArtM/GltK/GlnP/TcyL/YhdX-like"/>
</dbReference>
<comment type="subcellular location">
    <subcellularLocation>
        <location evidence="2">Cell inner membrane</location>
        <topology evidence="2">Multi-pass membrane protein</topology>
    </subcellularLocation>
    <subcellularLocation>
        <location evidence="10">Cell membrane</location>
        <topology evidence="10">Multi-pass membrane protein</topology>
    </subcellularLocation>
</comment>
<comment type="similarity">
    <text evidence="3">Belongs to the binding-protein-dependent transport system permease family. HisMQ subfamily.</text>
</comment>
<dbReference type="SUPFAM" id="SSF161098">
    <property type="entry name" value="MetI-like"/>
    <property type="match status" value="1"/>
</dbReference>
<dbReference type="GO" id="GO:0043190">
    <property type="term" value="C:ATP-binding cassette (ABC) transporter complex"/>
    <property type="evidence" value="ECO:0007669"/>
    <property type="project" value="InterPro"/>
</dbReference>
<comment type="function">
    <text evidence="1">Part of the binding-protein-dependent transport system for glutamine; probably responsible for the translocation of the substrate across the membrane.</text>
</comment>
<keyword evidence="4 10" id="KW-0813">Transport</keyword>
<dbReference type="GO" id="GO:0006865">
    <property type="term" value="P:amino acid transport"/>
    <property type="evidence" value="ECO:0007669"/>
    <property type="project" value="UniProtKB-KW"/>
</dbReference>
<organism evidence="12 13">
    <name type="scientific">Marinomonas balearica</name>
    <dbReference type="NCBI Taxonomy" id="491947"/>
    <lineage>
        <taxon>Bacteria</taxon>
        <taxon>Pseudomonadati</taxon>
        <taxon>Pseudomonadota</taxon>
        <taxon>Gammaproteobacteria</taxon>
        <taxon>Oceanospirillales</taxon>
        <taxon>Oceanospirillaceae</taxon>
        <taxon>Marinomonas</taxon>
    </lineage>
</organism>
<name>A0A4R6M2N5_9GAMM</name>
<keyword evidence="9 10" id="KW-0472">Membrane</keyword>
<dbReference type="NCBIfam" id="TIGR01726">
    <property type="entry name" value="HEQRo_perm_3TM"/>
    <property type="match status" value="1"/>
</dbReference>
<dbReference type="EMBL" id="SNXC01000016">
    <property type="protein sequence ID" value="TDO95517.1"/>
    <property type="molecule type" value="Genomic_DNA"/>
</dbReference>
<evidence type="ECO:0000313" key="13">
    <source>
        <dbReference type="Proteomes" id="UP000294656"/>
    </source>
</evidence>
<evidence type="ECO:0000256" key="6">
    <source>
        <dbReference type="ARBA" id="ARBA00022692"/>
    </source>
</evidence>
<protein>
    <submittedName>
        <fullName evidence="12">Amino acid ABC transporter membrane protein (PAAT family)</fullName>
    </submittedName>
</protein>
<keyword evidence="7" id="KW-0029">Amino-acid transport</keyword>
<feature type="transmembrane region" description="Helical" evidence="10">
    <location>
        <begin position="254"/>
        <end position="277"/>
    </location>
</feature>
<evidence type="ECO:0000313" key="12">
    <source>
        <dbReference type="EMBL" id="TDO95517.1"/>
    </source>
</evidence>
<dbReference type="InterPro" id="IPR035906">
    <property type="entry name" value="MetI-like_sf"/>
</dbReference>
<feature type="transmembrane region" description="Helical" evidence="10">
    <location>
        <begin position="98"/>
        <end position="120"/>
    </location>
</feature>
<feature type="transmembrane region" description="Helical" evidence="10">
    <location>
        <begin position="25"/>
        <end position="44"/>
    </location>
</feature>
<dbReference type="RefSeq" id="WP_243730306.1">
    <property type="nucleotide sequence ID" value="NZ_SNXC01000016.1"/>
</dbReference>
<reference evidence="12 13" key="1">
    <citation type="submission" date="2019-03" db="EMBL/GenBank/DDBJ databases">
        <title>Genomic Encyclopedia of Type Strains, Phase III (KMG-III): the genomes of soil and plant-associated and newly described type strains.</title>
        <authorList>
            <person name="Whitman W."/>
        </authorList>
    </citation>
    <scope>NUCLEOTIDE SEQUENCE [LARGE SCALE GENOMIC DNA]</scope>
    <source>
        <strain evidence="12 13">CECT 7378</strain>
    </source>
</reference>
<dbReference type="GO" id="GO:0022857">
    <property type="term" value="F:transmembrane transporter activity"/>
    <property type="evidence" value="ECO:0007669"/>
    <property type="project" value="InterPro"/>
</dbReference>
<feature type="transmembrane region" description="Helical" evidence="10">
    <location>
        <begin position="64"/>
        <end position="86"/>
    </location>
</feature>
<feature type="domain" description="ABC transmembrane type-1" evidence="11">
    <location>
        <begin position="60"/>
        <end position="270"/>
    </location>
</feature>
<dbReference type="InterPro" id="IPR010065">
    <property type="entry name" value="AA_ABC_transptr_permease_3TM"/>
</dbReference>
<evidence type="ECO:0000256" key="4">
    <source>
        <dbReference type="ARBA" id="ARBA00022448"/>
    </source>
</evidence>
<gene>
    <name evidence="12" type="ORF">DFP79_3446</name>
</gene>
<evidence type="ECO:0000256" key="8">
    <source>
        <dbReference type="ARBA" id="ARBA00022989"/>
    </source>
</evidence>
<keyword evidence="13" id="KW-1185">Reference proteome</keyword>
<dbReference type="PANTHER" id="PTHR30614:SF20">
    <property type="entry name" value="GLUTAMINE TRANSPORT SYSTEM PERMEASE PROTEIN GLNP"/>
    <property type="match status" value="1"/>
</dbReference>
<evidence type="ECO:0000256" key="5">
    <source>
        <dbReference type="ARBA" id="ARBA00022475"/>
    </source>
</evidence>
<evidence type="ECO:0000256" key="2">
    <source>
        <dbReference type="ARBA" id="ARBA00004429"/>
    </source>
</evidence>
<evidence type="ECO:0000256" key="3">
    <source>
        <dbReference type="ARBA" id="ARBA00010072"/>
    </source>
</evidence>
<evidence type="ECO:0000259" key="11">
    <source>
        <dbReference type="PROSITE" id="PS50928"/>
    </source>
</evidence>
<proteinExistence type="inferred from homology"/>
<comment type="caution">
    <text evidence="12">The sequence shown here is derived from an EMBL/GenBank/DDBJ whole genome shotgun (WGS) entry which is preliminary data.</text>
</comment>
<dbReference type="PROSITE" id="PS50928">
    <property type="entry name" value="ABC_TM1"/>
    <property type="match status" value="1"/>
</dbReference>
<dbReference type="Gene3D" id="1.10.3720.10">
    <property type="entry name" value="MetI-like"/>
    <property type="match status" value="1"/>
</dbReference>
<keyword evidence="8 10" id="KW-1133">Transmembrane helix</keyword>